<dbReference type="GeneID" id="20040754"/>
<dbReference type="EMBL" id="KI965538">
    <property type="protein sequence ID" value="EUD64138.1"/>
    <property type="molecule type" value="Genomic_DNA"/>
</dbReference>
<feature type="compositionally biased region" description="Basic and acidic residues" evidence="1">
    <location>
        <begin position="51"/>
        <end position="65"/>
    </location>
</feature>
<proteinExistence type="predicted"/>
<reference evidence="2 3" key="1">
    <citation type="submission" date="2013-02" db="EMBL/GenBank/DDBJ databases">
        <title>The Genome Sequence of Plasmodium inui San Antonio 1.</title>
        <authorList>
            <consortium name="The Broad Institute Genome Sequencing Platform"/>
            <consortium name="The Broad Institute Genome Sequencing Center for Infectious Disease"/>
            <person name="Neafsey D."/>
            <person name="Cheeseman I."/>
            <person name="Volkman S."/>
            <person name="Adams J."/>
            <person name="Walker B."/>
            <person name="Young S.K."/>
            <person name="Zeng Q."/>
            <person name="Gargeya S."/>
            <person name="Fitzgerald M."/>
            <person name="Haas B."/>
            <person name="Abouelleil A."/>
            <person name="Alvarado L."/>
            <person name="Arachchi H.M."/>
            <person name="Berlin A.M."/>
            <person name="Chapman S.B."/>
            <person name="Dewar J."/>
            <person name="Goldberg J."/>
            <person name="Griggs A."/>
            <person name="Gujja S."/>
            <person name="Hansen M."/>
            <person name="Howarth C."/>
            <person name="Imamovic A."/>
            <person name="Larimer J."/>
            <person name="McCowan C."/>
            <person name="Murphy C."/>
            <person name="Neiman D."/>
            <person name="Pearson M."/>
            <person name="Priest M."/>
            <person name="Roberts A."/>
            <person name="Saif S."/>
            <person name="Shea T."/>
            <person name="Sisk P."/>
            <person name="Sykes S."/>
            <person name="Wortman J."/>
            <person name="Nusbaum C."/>
            <person name="Birren B."/>
        </authorList>
    </citation>
    <scope>NUCLEOTIDE SEQUENCE [LARGE SCALE GENOMIC DNA]</scope>
    <source>
        <strain evidence="2 3">San Antonio 1</strain>
    </source>
</reference>
<feature type="compositionally biased region" description="Basic and acidic residues" evidence="1">
    <location>
        <begin position="72"/>
        <end position="83"/>
    </location>
</feature>
<dbReference type="RefSeq" id="XP_008819273.1">
    <property type="nucleotide sequence ID" value="XM_008821051.1"/>
</dbReference>
<accession>W6ZXW0</accession>
<evidence type="ECO:0000256" key="1">
    <source>
        <dbReference type="SAM" id="MobiDB-lite"/>
    </source>
</evidence>
<dbReference type="AlphaFoldDB" id="W6ZXW0"/>
<keyword evidence="3" id="KW-1185">Reference proteome</keyword>
<evidence type="ECO:0000313" key="2">
    <source>
        <dbReference type="EMBL" id="EUD64138.1"/>
    </source>
</evidence>
<protein>
    <submittedName>
        <fullName evidence="2">Uncharacterized protein</fullName>
    </submittedName>
</protein>
<sequence>MTEEEKEGINLNKKSNMTPWKYKDTTEISDHPKIQLSTKKRKESSSQQSARKTERFRKPATEGRRNHIFSQQDRKNEKRDHQQSQKRPHNNRNQRTQTNQEDYLTEGRKPKEIEIPLNRINLPTHLYNNLREAKRQGRSETKTQIQGKLNIKEFTSRET</sequence>
<name>W6ZXW0_9APIC</name>
<dbReference type="Proteomes" id="UP000030640">
    <property type="component" value="Unassembled WGS sequence"/>
</dbReference>
<organism evidence="2 3">
    <name type="scientific">Plasmodium inui San Antonio 1</name>
    <dbReference type="NCBI Taxonomy" id="1237626"/>
    <lineage>
        <taxon>Eukaryota</taxon>
        <taxon>Sar</taxon>
        <taxon>Alveolata</taxon>
        <taxon>Apicomplexa</taxon>
        <taxon>Aconoidasida</taxon>
        <taxon>Haemosporida</taxon>
        <taxon>Plasmodiidae</taxon>
        <taxon>Plasmodium</taxon>
        <taxon>Plasmodium (Plasmodium)</taxon>
    </lineage>
</organism>
<evidence type="ECO:0000313" key="3">
    <source>
        <dbReference type="Proteomes" id="UP000030640"/>
    </source>
</evidence>
<gene>
    <name evidence="2" type="ORF">C922_05480</name>
</gene>
<feature type="region of interest" description="Disordered" evidence="1">
    <location>
        <begin position="1"/>
        <end position="110"/>
    </location>
</feature>
<dbReference type="VEuPathDB" id="PlasmoDB:C922_05480"/>
<feature type="compositionally biased region" description="Basic and acidic residues" evidence="1">
    <location>
        <begin position="21"/>
        <end position="33"/>
    </location>
</feature>